<dbReference type="KEGG" id="lcre:Pla8534_52070"/>
<dbReference type="CDD" id="cd14014">
    <property type="entry name" value="STKc_PknB_like"/>
    <property type="match status" value="1"/>
</dbReference>
<evidence type="ECO:0000313" key="7">
    <source>
        <dbReference type="EMBL" id="QDU97361.1"/>
    </source>
</evidence>
<dbReference type="EC" id="2.7.11.1" evidence="7"/>
<dbReference type="Gene3D" id="1.10.510.10">
    <property type="entry name" value="Transferase(Phosphotransferase) domain 1"/>
    <property type="match status" value="1"/>
</dbReference>
<dbReference type="PROSITE" id="PS50011">
    <property type="entry name" value="PROTEIN_KINASE_DOM"/>
    <property type="match status" value="1"/>
</dbReference>
<evidence type="ECO:0000256" key="1">
    <source>
        <dbReference type="ARBA" id="ARBA00022679"/>
    </source>
</evidence>
<dbReference type="Pfam" id="PF00069">
    <property type="entry name" value="Pkinase"/>
    <property type="match status" value="1"/>
</dbReference>
<evidence type="ECO:0000313" key="8">
    <source>
        <dbReference type="Proteomes" id="UP000317648"/>
    </source>
</evidence>
<dbReference type="InterPro" id="IPR008271">
    <property type="entry name" value="Ser/Thr_kinase_AS"/>
</dbReference>
<sequence>MTTPGPQSYSGIYLSKTDTDLPDRFSNDFAKYSNFRELAGGGNGVLIACNDNNLGRKVVIKKLAPEHRQDARARRRLLREARVTAQLTHPNTVPVHEIGLTDEGDLYFTMKKIEGEDLFRILSKIARSERKANEANPLDELLGILLQASNALSYAHSRGVIHRDIKPENILVGMFGDVFLMDWGVAKVWGMPNEGSEDEIPRTDLHDRLTSPGKRPGTPLYMSPEQVRDKVVDERSDIFSMGVVLYETLALKEPFRGANINETFANILDYDPPPPSSVAKHWAVPKALDEICAKAMQKNPRDRYQMMREMIRDINRFRAEAIAAPPE</sequence>
<dbReference type="SMART" id="SM00220">
    <property type="entry name" value="S_TKc"/>
    <property type="match status" value="1"/>
</dbReference>
<evidence type="ECO:0000256" key="2">
    <source>
        <dbReference type="ARBA" id="ARBA00022741"/>
    </source>
</evidence>
<dbReference type="PANTHER" id="PTHR43289:SF6">
    <property type="entry name" value="SERINE_THREONINE-PROTEIN KINASE NEKL-3"/>
    <property type="match status" value="1"/>
</dbReference>
<dbReference type="EMBL" id="CP036433">
    <property type="protein sequence ID" value="QDU97361.1"/>
    <property type="molecule type" value="Genomic_DNA"/>
</dbReference>
<dbReference type="OrthoDB" id="6111975at2"/>
<protein>
    <submittedName>
        <fullName evidence="7">Serine/threonine-protein kinase PknD</fullName>
        <ecNumber evidence="7">2.7.11.1</ecNumber>
    </submittedName>
</protein>
<dbReference type="Proteomes" id="UP000317648">
    <property type="component" value="Chromosome"/>
</dbReference>
<dbReference type="GO" id="GO:0004674">
    <property type="term" value="F:protein serine/threonine kinase activity"/>
    <property type="evidence" value="ECO:0007669"/>
    <property type="project" value="UniProtKB-EC"/>
</dbReference>
<dbReference type="SUPFAM" id="SSF56112">
    <property type="entry name" value="Protein kinase-like (PK-like)"/>
    <property type="match status" value="1"/>
</dbReference>
<gene>
    <name evidence="7" type="primary">pknD_4</name>
    <name evidence="7" type="ORF">Pla8534_52070</name>
</gene>
<feature type="compositionally biased region" description="Basic and acidic residues" evidence="5">
    <location>
        <begin position="199"/>
        <end position="209"/>
    </location>
</feature>
<evidence type="ECO:0000256" key="5">
    <source>
        <dbReference type="SAM" id="MobiDB-lite"/>
    </source>
</evidence>
<dbReference type="Gene3D" id="3.30.200.20">
    <property type="entry name" value="Phosphorylase Kinase, domain 1"/>
    <property type="match status" value="1"/>
</dbReference>
<feature type="domain" description="Protein kinase" evidence="6">
    <location>
        <begin position="32"/>
        <end position="318"/>
    </location>
</feature>
<keyword evidence="4" id="KW-0067">ATP-binding</keyword>
<dbReference type="GO" id="GO:0005524">
    <property type="term" value="F:ATP binding"/>
    <property type="evidence" value="ECO:0007669"/>
    <property type="project" value="UniProtKB-KW"/>
</dbReference>
<dbReference type="RefSeq" id="WP_145056143.1">
    <property type="nucleotide sequence ID" value="NZ_CP036433.1"/>
</dbReference>
<keyword evidence="2" id="KW-0547">Nucleotide-binding</keyword>
<name>A0A518DZX4_9BACT</name>
<evidence type="ECO:0000259" key="6">
    <source>
        <dbReference type="PROSITE" id="PS50011"/>
    </source>
</evidence>
<keyword evidence="3 7" id="KW-0418">Kinase</keyword>
<keyword evidence="8" id="KW-1185">Reference proteome</keyword>
<reference evidence="7 8" key="1">
    <citation type="submission" date="2019-02" db="EMBL/GenBank/DDBJ databases">
        <title>Deep-cultivation of Planctomycetes and their phenomic and genomic characterization uncovers novel biology.</title>
        <authorList>
            <person name="Wiegand S."/>
            <person name="Jogler M."/>
            <person name="Boedeker C."/>
            <person name="Pinto D."/>
            <person name="Vollmers J."/>
            <person name="Rivas-Marin E."/>
            <person name="Kohn T."/>
            <person name="Peeters S.H."/>
            <person name="Heuer A."/>
            <person name="Rast P."/>
            <person name="Oberbeckmann S."/>
            <person name="Bunk B."/>
            <person name="Jeske O."/>
            <person name="Meyerdierks A."/>
            <person name="Storesund J.E."/>
            <person name="Kallscheuer N."/>
            <person name="Luecker S."/>
            <person name="Lage O.M."/>
            <person name="Pohl T."/>
            <person name="Merkel B.J."/>
            <person name="Hornburger P."/>
            <person name="Mueller R.-W."/>
            <person name="Bruemmer F."/>
            <person name="Labrenz M."/>
            <person name="Spormann A.M."/>
            <person name="Op den Camp H."/>
            <person name="Overmann J."/>
            <person name="Amann R."/>
            <person name="Jetten M.S.M."/>
            <person name="Mascher T."/>
            <person name="Medema M.H."/>
            <person name="Devos D.P."/>
            <person name="Kaster A.-K."/>
            <person name="Ovreas L."/>
            <person name="Rohde M."/>
            <person name="Galperin M.Y."/>
            <person name="Jogler C."/>
        </authorList>
    </citation>
    <scope>NUCLEOTIDE SEQUENCE [LARGE SCALE GENOMIC DNA]</scope>
    <source>
        <strain evidence="7 8">Pla85_3_4</strain>
    </source>
</reference>
<evidence type="ECO:0000256" key="3">
    <source>
        <dbReference type="ARBA" id="ARBA00022777"/>
    </source>
</evidence>
<dbReference type="InterPro" id="IPR011009">
    <property type="entry name" value="Kinase-like_dom_sf"/>
</dbReference>
<dbReference type="InterPro" id="IPR000719">
    <property type="entry name" value="Prot_kinase_dom"/>
</dbReference>
<dbReference type="PROSITE" id="PS00108">
    <property type="entry name" value="PROTEIN_KINASE_ST"/>
    <property type="match status" value="1"/>
</dbReference>
<feature type="region of interest" description="Disordered" evidence="5">
    <location>
        <begin position="196"/>
        <end position="222"/>
    </location>
</feature>
<keyword evidence="1 7" id="KW-0808">Transferase</keyword>
<dbReference type="PANTHER" id="PTHR43289">
    <property type="entry name" value="MITOGEN-ACTIVATED PROTEIN KINASE KINASE KINASE 20-RELATED"/>
    <property type="match status" value="1"/>
</dbReference>
<proteinExistence type="predicted"/>
<evidence type="ECO:0000256" key="4">
    <source>
        <dbReference type="ARBA" id="ARBA00022840"/>
    </source>
</evidence>
<organism evidence="7 8">
    <name type="scientific">Lignipirellula cremea</name>
    <dbReference type="NCBI Taxonomy" id="2528010"/>
    <lineage>
        <taxon>Bacteria</taxon>
        <taxon>Pseudomonadati</taxon>
        <taxon>Planctomycetota</taxon>
        <taxon>Planctomycetia</taxon>
        <taxon>Pirellulales</taxon>
        <taxon>Pirellulaceae</taxon>
        <taxon>Lignipirellula</taxon>
    </lineage>
</organism>
<dbReference type="AlphaFoldDB" id="A0A518DZX4"/>
<accession>A0A518DZX4</accession>